<protein>
    <submittedName>
        <fullName evidence="10">U2 snrnp auxiliary factor small subunit putative</fullName>
    </submittedName>
</protein>
<dbReference type="GO" id="GO:0089701">
    <property type="term" value="C:U2AF complex"/>
    <property type="evidence" value="ECO:0007669"/>
    <property type="project" value="InterPro"/>
</dbReference>
<dbReference type="SUPFAM" id="SSF54928">
    <property type="entry name" value="RNA-binding domain, RBD"/>
    <property type="match status" value="1"/>
</dbReference>
<feature type="domain" description="C3H1-type" evidence="9">
    <location>
        <begin position="125"/>
        <end position="152"/>
    </location>
</feature>
<feature type="domain" description="RRM" evidence="8">
    <location>
        <begin position="33"/>
        <end position="115"/>
    </location>
</feature>
<feature type="zinc finger region" description="C3H1-type" evidence="6">
    <location>
        <begin position="125"/>
        <end position="152"/>
    </location>
</feature>
<evidence type="ECO:0000313" key="11">
    <source>
        <dbReference type="Proteomes" id="UP000078387"/>
    </source>
</evidence>
<dbReference type="PROSITE" id="PS50102">
    <property type="entry name" value="RRM"/>
    <property type="match status" value="1"/>
</dbReference>
<dbReference type="Proteomes" id="UP000078387">
    <property type="component" value="Unassembled WGS sequence"/>
</dbReference>
<evidence type="ECO:0000256" key="2">
    <source>
        <dbReference type="ARBA" id="ARBA00022737"/>
    </source>
</evidence>
<dbReference type="GO" id="GO:0008270">
    <property type="term" value="F:zinc ion binding"/>
    <property type="evidence" value="ECO:0007669"/>
    <property type="project" value="UniProtKB-KW"/>
</dbReference>
<dbReference type="AlphaFoldDB" id="A0A5K1V993"/>
<dbReference type="InterPro" id="IPR009145">
    <property type="entry name" value="U2AF_small"/>
</dbReference>
<dbReference type="VEuPathDB" id="AmoebaDB:EHI5A_069840"/>
<evidence type="ECO:0000256" key="3">
    <source>
        <dbReference type="ARBA" id="ARBA00022771"/>
    </source>
</evidence>
<dbReference type="SMART" id="SM00356">
    <property type="entry name" value="ZnF_C3H1"/>
    <property type="match status" value="2"/>
</dbReference>
<dbReference type="InterPro" id="IPR035979">
    <property type="entry name" value="RBD_domain_sf"/>
</dbReference>
<keyword evidence="1 6" id="KW-0479">Metal-binding</keyword>
<dbReference type="EMBL" id="BDEQ01000001">
    <property type="protein sequence ID" value="GAT95055.1"/>
    <property type="molecule type" value="Genomic_DNA"/>
</dbReference>
<accession>A0A5K1V993</accession>
<sequence length="251" mass="29079">MESLNLCEFFSKVGSCRHGNICEKVHITPHSSVTILLPHVWPAQQVITPQDQEQYEHFFFDLYTLCSGFGKVVDMIVSENQASHLKGNVLVKFATEAMAEEAIKHLQGQLFGSVVLNPSYVGIIDLKESRCKQHDMGVCPKHSGCNYLHVLPIPNQFASLESYGYPSTLVKREKRLSWEMPQSQQEKNDEKPRRRGRNRERRRRDNAREYNQERTPIDLEFQRMDYQEQCSLIGTYPPPNVPTYTDIYKMP</sequence>
<feature type="compositionally biased region" description="Basic residues" evidence="7">
    <location>
        <begin position="193"/>
        <end position="205"/>
    </location>
</feature>
<dbReference type="GO" id="GO:0003723">
    <property type="term" value="F:RNA binding"/>
    <property type="evidence" value="ECO:0007669"/>
    <property type="project" value="UniProtKB-UniRule"/>
</dbReference>
<dbReference type="VEuPathDB" id="AmoebaDB:EHI7A_073700"/>
<dbReference type="VEuPathDB" id="AmoebaDB:EHI8A_076430"/>
<reference evidence="10 11" key="1">
    <citation type="submission" date="2016-05" db="EMBL/GenBank/DDBJ databases">
        <title>First whole genome sequencing of Entamoeba histolytica HM1:IMSS-clone-6.</title>
        <authorList>
            <person name="Mukherjee Avik.K."/>
            <person name="Izumyama S."/>
            <person name="Nakada-Tsukui K."/>
            <person name="Nozaki T."/>
        </authorList>
    </citation>
    <scope>NUCLEOTIDE SEQUENCE [LARGE SCALE GENOMIC DNA]</scope>
    <source>
        <strain evidence="10 11">HM1:IMSS clone 6</strain>
    </source>
</reference>
<keyword evidence="5" id="KW-0694">RNA-binding</keyword>
<gene>
    <name evidence="10" type="ORF">CL6EHI_192500</name>
</gene>
<dbReference type="GO" id="GO:0000398">
    <property type="term" value="P:mRNA splicing, via spliceosome"/>
    <property type="evidence" value="ECO:0007669"/>
    <property type="project" value="InterPro"/>
</dbReference>
<dbReference type="Pfam" id="PF00076">
    <property type="entry name" value="RRM_1"/>
    <property type="match status" value="1"/>
</dbReference>
<dbReference type="InterPro" id="IPR012677">
    <property type="entry name" value="Nucleotide-bd_a/b_plait_sf"/>
</dbReference>
<dbReference type="Gene3D" id="3.30.70.330">
    <property type="match status" value="1"/>
</dbReference>
<evidence type="ECO:0000313" key="10">
    <source>
        <dbReference type="EMBL" id="GAT95055.1"/>
    </source>
</evidence>
<dbReference type="PROSITE" id="PS50103">
    <property type="entry name" value="ZF_C3H1"/>
    <property type="match status" value="2"/>
</dbReference>
<feature type="domain" description="C3H1-type" evidence="9">
    <location>
        <begin position="1"/>
        <end position="29"/>
    </location>
</feature>
<dbReference type="PANTHER" id="PTHR12620">
    <property type="entry name" value="U2 SNRNP AUXILIARY FACTOR, SMALL SUBUNIT"/>
    <property type="match status" value="1"/>
</dbReference>
<evidence type="ECO:0000259" key="8">
    <source>
        <dbReference type="PROSITE" id="PS50102"/>
    </source>
</evidence>
<feature type="region of interest" description="Disordered" evidence="7">
    <location>
        <begin position="177"/>
        <end position="216"/>
    </location>
</feature>
<comment type="caution">
    <text evidence="10">The sequence shown here is derived from an EMBL/GenBank/DDBJ whole genome shotgun (WGS) entry which is preliminary data.</text>
</comment>
<organism evidence="10 11">
    <name type="scientific">Entamoeba histolytica</name>
    <dbReference type="NCBI Taxonomy" id="5759"/>
    <lineage>
        <taxon>Eukaryota</taxon>
        <taxon>Amoebozoa</taxon>
        <taxon>Evosea</taxon>
        <taxon>Archamoebae</taxon>
        <taxon>Mastigamoebida</taxon>
        <taxon>Entamoebidae</taxon>
        <taxon>Entamoeba</taxon>
    </lineage>
</organism>
<name>A0A5K1V993_ENTHI</name>
<feature type="zinc finger region" description="C3H1-type" evidence="6">
    <location>
        <begin position="1"/>
        <end position="29"/>
    </location>
</feature>
<feature type="compositionally biased region" description="Basic and acidic residues" evidence="7">
    <location>
        <begin position="206"/>
        <end position="216"/>
    </location>
</feature>
<dbReference type="PRINTS" id="PR01848">
    <property type="entry name" value="U2AUXFACTOR"/>
</dbReference>
<dbReference type="InterPro" id="IPR000504">
    <property type="entry name" value="RRM_dom"/>
</dbReference>
<dbReference type="OMA" id="NDACCEE"/>
<evidence type="ECO:0000256" key="5">
    <source>
        <dbReference type="PROSITE-ProRule" id="PRU00176"/>
    </source>
</evidence>
<evidence type="ECO:0000256" key="6">
    <source>
        <dbReference type="PROSITE-ProRule" id="PRU00723"/>
    </source>
</evidence>
<dbReference type="VEuPathDB" id="AmoebaDB:EHI_192500"/>
<keyword evidence="2" id="KW-0677">Repeat</keyword>
<keyword evidence="3 6" id="KW-0863">Zinc-finger</keyword>
<dbReference type="CDD" id="cd12287">
    <property type="entry name" value="RRM_U2AF35_like"/>
    <property type="match status" value="1"/>
</dbReference>
<keyword evidence="4 6" id="KW-0862">Zinc</keyword>
<proteinExistence type="predicted"/>
<evidence type="ECO:0000259" key="9">
    <source>
        <dbReference type="PROSITE" id="PS50103"/>
    </source>
</evidence>
<evidence type="ECO:0000256" key="7">
    <source>
        <dbReference type="SAM" id="MobiDB-lite"/>
    </source>
</evidence>
<evidence type="ECO:0000256" key="1">
    <source>
        <dbReference type="ARBA" id="ARBA00022723"/>
    </source>
</evidence>
<dbReference type="InterPro" id="IPR000571">
    <property type="entry name" value="Znf_CCCH"/>
</dbReference>
<dbReference type="VEuPathDB" id="AmoebaDB:KM1_136230"/>
<evidence type="ECO:0000256" key="4">
    <source>
        <dbReference type="ARBA" id="ARBA00022833"/>
    </source>
</evidence>